<evidence type="ECO:0000313" key="1">
    <source>
        <dbReference type="EMBL" id="EAX88046.1"/>
    </source>
</evidence>
<organism evidence="1 2">
    <name type="scientific">Trichomonas vaginalis (strain ATCC PRA-98 / G3)</name>
    <dbReference type="NCBI Taxonomy" id="412133"/>
    <lineage>
        <taxon>Eukaryota</taxon>
        <taxon>Metamonada</taxon>
        <taxon>Parabasalia</taxon>
        <taxon>Trichomonadida</taxon>
        <taxon>Trichomonadidae</taxon>
        <taxon>Trichomonas</taxon>
    </lineage>
</organism>
<dbReference type="VEuPathDB" id="TrichDB:TVAG_207310"/>
<dbReference type="AlphaFoldDB" id="A2G474"/>
<dbReference type="KEGG" id="tva:4745701"/>
<reference evidence="1" key="2">
    <citation type="journal article" date="2007" name="Science">
        <title>Draft genome sequence of the sexually transmitted pathogen Trichomonas vaginalis.</title>
        <authorList>
            <person name="Carlton J.M."/>
            <person name="Hirt R.P."/>
            <person name="Silva J.C."/>
            <person name="Delcher A.L."/>
            <person name="Schatz M."/>
            <person name="Zhao Q."/>
            <person name="Wortman J.R."/>
            <person name="Bidwell S.L."/>
            <person name="Alsmark U.C.M."/>
            <person name="Besteiro S."/>
            <person name="Sicheritz-Ponten T."/>
            <person name="Noel C.J."/>
            <person name="Dacks J.B."/>
            <person name="Foster P.G."/>
            <person name="Simillion C."/>
            <person name="Van de Peer Y."/>
            <person name="Miranda-Saavedra D."/>
            <person name="Barton G.J."/>
            <person name="Westrop G.D."/>
            <person name="Mueller S."/>
            <person name="Dessi D."/>
            <person name="Fiori P.L."/>
            <person name="Ren Q."/>
            <person name="Paulsen I."/>
            <person name="Zhang H."/>
            <person name="Bastida-Corcuera F.D."/>
            <person name="Simoes-Barbosa A."/>
            <person name="Brown M.T."/>
            <person name="Hayes R.D."/>
            <person name="Mukherjee M."/>
            <person name="Okumura C.Y."/>
            <person name="Schneider R."/>
            <person name="Smith A.J."/>
            <person name="Vanacova S."/>
            <person name="Villalvazo M."/>
            <person name="Haas B.J."/>
            <person name="Pertea M."/>
            <person name="Feldblyum T.V."/>
            <person name="Utterback T.R."/>
            <person name="Shu C.L."/>
            <person name="Osoegawa K."/>
            <person name="de Jong P.J."/>
            <person name="Hrdy I."/>
            <person name="Horvathova L."/>
            <person name="Zubacova Z."/>
            <person name="Dolezal P."/>
            <person name="Malik S.B."/>
            <person name="Logsdon J.M. Jr."/>
            <person name="Henze K."/>
            <person name="Gupta A."/>
            <person name="Wang C.C."/>
            <person name="Dunne R.L."/>
            <person name="Upcroft J.A."/>
            <person name="Upcroft P."/>
            <person name="White O."/>
            <person name="Salzberg S.L."/>
            <person name="Tang P."/>
            <person name="Chiu C.-H."/>
            <person name="Lee Y.-S."/>
            <person name="Embley T.M."/>
            <person name="Coombs G.H."/>
            <person name="Mottram J.C."/>
            <person name="Tachezy J."/>
            <person name="Fraser-Liggett C.M."/>
            <person name="Johnson P.J."/>
        </authorList>
    </citation>
    <scope>NUCLEOTIDE SEQUENCE [LARGE SCALE GENOMIC DNA]</scope>
    <source>
        <strain evidence="1">G3</strain>
    </source>
</reference>
<accession>A2G474</accession>
<proteinExistence type="predicted"/>
<name>A2G474_TRIV3</name>
<dbReference type="Proteomes" id="UP000001542">
    <property type="component" value="Unassembled WGS sequence"/>
</dbReference>
<dbReference type="InParanoid" id="A2G474"/>
<evidence type="ECO:0000313" key="2">
    <source>
        <dbReference type="Proteomes" id="UP000001542"/>
    </source>
</evidence>
<protein>
    <submittedName>
        <fullName evidence="1">Uncharacterized protein</fullName>
    </submittedName>
</protein>
<keyword evidence="2" id="KW-1185">Reference proteome</keyword>
<dbReference type="EMBL" id="DS114362">
    <property type="protein sequence ID" value="EAX88046.1"/>
    <property type="molecule type" value="Genomic_DNA"/>
</dbReference>
<dbReference type="VEuPathDB" id="TrichDB:TVAGG3_0821690"/>
<sequence>MKSNEVAAFVDSFAQNPAQDIPAEFLDQLKKYSSYVEEFDIVTITNQYNFIPKNVEKILSNPYLCSEMQVCDLITDILFKFITARNNPGDQPSLWAANLLRKLGSQQSKLHSLFGLPGNLVIKAVMHYPREYMQSITDEALSTIALSSPPKNLIPYLLEELEKRKLEIPPQLIMCIDIASPNISPALMISIFNIYINAPTIQFAEQLVSAIKIRPQIHIMFISDLSMYNISNLKNSLEILGSVISQQNFDFPLSCLYSPVIQDIADEIQYTYKSITSTQLEFISQTLKEFTNDQIPFLFPLVLEFPLLGKAILDIDERVRELFSL</sequence>
<reference evidence="1" key="1">
    <citation type="submission" date="2006-10" db="EMBL/GenBank/DDBJ databases">
        <authorList>
            <person name="Amadeo P."/>
            <person name="Zhao Q."/>
            <person name="Wortman J."/>
            <person name="Fraser-Liggett C."/>
            <person name="Carlton J."/>
        </authorList>
    </citation>
    <scope>NUCLEOTIDE SEQUENCE</scope>
    <source>
        <strain evidence="1">G3</strain>
    </source>
</reference>
<gene>
    <name evidence="1" type="ORF">TVAG_207310</name>
</gene>
<dbReference type="RefSeq" id="XP_001300976.1">
    <property type="nucleotide sequence ID" value="XM_001300975.1"/>
</dbReference>